<dbReference type="Gene3D" id="3.40.50.920">
    <property type="match status" value="1"/>
</dbReference>
<feature type="domain" description="Transketolase-like pyrimidine-binding" evidence="1">
    <location>
        <begin position="4"/>
        <end position="169"/>
    </location>
</feature>
<dbReference type="PANTHER" id="PTHR43825:SF1">
    <property type="entry name" value="TRANSKETOLASE-LIKE PYRIMIDINE-BINDING DOMAIN-CONTAINING PROTEIN"/>
    <property type="match status" value="1"/>
</dbReference>
<dbReference type="RefSeq" id="WP_307405874.1">
    <property type="nucleotide sequence ID" value="NZ_JAUSUR010000001.1"/>
</dbReference>
<gene>
    <name evidence="2" type="ORF">J2S15_000917</name>
</gene>
<evidence type="ECO:0000313" key="3">
    <source>
        <dbReference type="Proteomes" id="UP001230220"/>
    </source>
</evidence>
<dbReference type="InterPro" id="IPR005475">
    <property type="entry name" value="Transketolase-like_Pyr-bd"/>
</dbReference>
<dbReference type="EC" id="2.2.1.1" evidence="2"/>
<dbReference type="InterPro" id="IPR033248">
    <property type="entry name" value="Transketolase_C"/>
</dbReference>
<accession>A0ABU0E0F3</accession>
<reference evidence="2 3" key="1">
    <citation type="submission" date="2023-07" db="EMBL/GenBank/DDBJ databases">
        <title>Genomic Encyclopedia of Type Strains, Phase IV (KMG-IV): sequencing the most valuable type-strain genomes for metagenomic binning, comparative biology and taxonomic classification.</title>
        <authorList>
            <person name="Goeker M."/>
        </authorList>
    </citation>
    <scope>NUCLEOTIDE SEQUENCE [LARGE SCALE GENOMIC DNA]</scope>
    <source>
        <strain evidence="2 3">DSM 16784</strain>
    </source>
</reference>
<evidence type="ECO:0000313" key="2">
    <source>
        <dbReference type="EMBL" id="MDQ0360186.1"/>
    </source>
</evidence>
<dbReference type="SMART" id="SM00861">
    <property type="entry name" value="Transket_pyr"/>
    <property type="match status" value="1"/>
</dbReference>
<dbReference type="Pfam" id="PF02780">
    <property type="entry name" value="Transketolase_C"/>
    <property type="match status" value="1"/>
</dbReference>
<protein>
    <submittedName>
        <fullName evidence="2">Transketolase</fullName>
        <ecNumber evidence="2">2.2.1.1</ecNumber>
    </submittedName>
</protein>
<name>A0ABU0E0F3_9FIRM</name>
<dbReference type="InterPro" id="IPR009014">
    <property type="entry name" value="Transketo_C/PFOR_II"/>
</dbReference>
<sequence length="310" mass="33348">MSKIANRKVICDCLVEEALHDKDICIAVSDSRGSASLGEFADKYPQRTVELGIAEQNLVGVAAGLAHSGKKVFVASPASFLTMRSIEQIKVDVAYSNTNVKLIGISAGVSYGALGMSHHSLQDLAVLNAIPNLRILVPADGYETRKMIRQIIHDDIPTYIRVGRNPVEQIHESEAFDFEIGKASMMKDGSDLTIVATGEMVSIAIDSAKELEALGISTRVLNIHTIKPFDEAAVIKAAKETKAIITMEEHSVNGGLGSLVAATVTQHCPAKMKILGIPDEITMSGNSKELFDYYGLNIENVISEAKQLLG</sequence>
<proteinExistence type="predicted"/>
<dbReference type="PANTHER" id="PTHR43825">
    <property type="entry name" value="PYRUVATE DEHYDROGENASE E1 COMPONENT"/>
    <property type="match status" value="1"/>
</dbReference>
<dbReference type="InterPro" id="IPR051157">
    <property type="entry name" value="PDH/Transketolase"/>
</dbReference>
<dbReference type="GO" id="GO:0004802">
    <property type="term" value="F:transketolase activity"/>
    <property type="evidence" value="ECO:0007669"/>
    <property type="project" value="UniProtKB-EC"/>
</dbReference>
<dbReference type="Proteomes" id="UP001230220">
    <property type="component" value="Unassembled WGS sequence"/>
</dbReference>
<dbReference type="SUPFAM" id="SSF52518">
    <property type="entry name" value="Thiamin diphosphate-binding fold (THDP-binding)"/>
    <property type="match status" value="1"/>
</dbReference>
<dbReference type="Pfam" id="PF02779">
    <property type="entry name" value="Transket_pyr"/>
    <property type="match status" value="1"/>
</dbReference>
<keyword evidence="2" id="KW-0808">Transferase</keyword>
<organism evidence="2 3">
    <name type="scientific">Breznakia pachnodae</name>
    <dbReference type="NCBI Taxonomy" id="265178"/>
    <lineage>
        <taxon>Bacteria</taxon>
        <taxon>Bacillati</taxon>
        <taxon>Bacillota</taxon>
        <taxon>Erysipelotrichia</taxon>
        <taxon>Erysipelotrichales</taxon>
        <taxon>Erysipelotrichaceae</taxon>
        <taxon>Breznakia</taxon>
    </lineage>
</organism>
<dbReference type="SUPFAM" id="SSF52922">
    <property type="entry name" value="TK C-terminal domain-like"/>
    <property type="match status" value="1"/>
</dbReference>
<evidence type="ECO:0000259" key="1">
    <source>
        <dbReference type="SMART" id="SM00861"/>
    </source>
</evidence>
<dbReference type="InterPro" id="IPR029061">
    <property type="entry name" value="THDP-binding"/>
</dbReference>
<dbReference type="CDD" id="cd07033">
    <property type="entry name" value="TPP_PYR_DXS_TK_like"/>
    <property type="match status" value="1"/>
</dbReference>
<keyword evidence="3" id="KW-1185">Reference proteome</keyword>
<dbReference type="EMBL" id="JAUSUR010000001">
    <property type="protein sequence ID" value="MDQ0360186.1"/>
    <property type="molecule type" value="Genomic_DNA"/>
</dbReference>
<dbReference type="Gene3D" id="3.40.50.970">
    <property type="match status" value="1"/>
</dbReference>
<comment type="caution">
    <text evidence="2">The sequence shown here is derived from an EMBL/GenBank/DDBJ whole genome shotgun (WGS) entry which is preliminary data.</text>
</comment>